<comment type="caution">
    <text evidence="2">The sequence shown here is derived from an EMBL/GenBank/DDBJ whole genome shotgun (WGS) entry which is preliminary data.</text>
</comment>
<accession>X1KCJ9</accession>
<evidence type="ECO:0000313" key="2">
    <source>
        <dbReference type="EMBL" id="GAI04353.1"/>
    </source>
</evidence>
<evidence type="ECO:0000256" key="1">
    <source>
        <dbReference type="SAM" id="MobiDB-lite"/>
    </source>
</evidence>
<protein>
    <submittedName>
        <fullName evidence="2">Uncharacterized protein</fullName>
    </submittedName>
</protein>
<feature type="compositionally biased region" description="Basic residues" evidence="1">
    <location>
        <begin position="52"/>
        <end position="62"/>
    </location>
</feature>
<organism evidence="2">
    <name type="scientific">marine sediment metagenome</name>
    <dbReference type="NCBI Taxonomy" id="412755"/>
    <lineage>
        <taxon>unclassified sequences</taxon>
        <taxon>metagenomes</taxon>
        <taxon>ecological metagenomes</taxon>
    </lineage>
</organism>
<sequence>MRKDIDEIEEDPTYRRENKKANDELMSYLEKISKCPYCPARFTGTPSEKEKARSKHIKKKHPGIPFIKE</sequence>
<dbReference type="EMBL" id="BARV01012483">
    <property type="protein sequence ID" value="GAI04353.1"/>
    <property type="molecule type" value="Genomic_DNA"/>
</dbReference>
<proteinExistence type="predicted"/>
<gene>
    <name evidence="2" type="ORF">S06H3_23098</name>
</gene>
<name>X1KCJ9_9ZZZZ</name>
<feature type="region of interest" description="Disordered" evidence="1">
    <location>
        <begin position="43"/>
        <end position="69"/>
    </location>
</feature>
<dbReference type="AlphaFoldDB" id="X1KCJ9"/>
<reference evidence="2" key="1">
    <citation type="journal article" date="2014" name="Front. Microbiol.">
        <title>High frequency of phylogenetically diverse reductive dehalogenase-homologous genes in deep subseafloor sedimentary metagenomes.</title>
        <authorList>
            <person name="Kawai M."/>
            <person name="Futagami T."/>
            <person name="Toyoda A."/>
            <person name="Takaki Y."/>
            <person name="Nishi S."/>
            <person name="Hori S."/>
            <person name="Arai W."/>
            <person name="Tsubouchi T."/>
            <person name="Morono Y."/>
            <person name="Uchiyama I."/>
            <person name="Ito T."/>
            <person name="Fujiyama A."/>
            <person name="Inagaki F."/>
            <person name="Takami H."/>
        </authorList>
    </citation>
    <scope>NUCLEOTIDE SEQUENCE</scope>
    <source>
        <strain evidence="2">Expedition CK06-06</strain>
    </source>
</reference>